<feature type="compositionally biased region" description="Low complexity" evidence="1">
    <location>
        <begin position="1"/>
        <end position="28"/>
    </location>
</feature>
<evidence type="ECO:0000313" key="3">
    <source>
        <dbReference type="Proteomes" id="UP000663937"/>
    </source>
</evidence>
<evidence type="ECO:0000256" key="1">
    <source>
        <dbReference type="SAM" id="MobiDB-lite"/>
    </source>
</evidence>
<sequence>MSIDAVSSVSSASTSAAEAAKTLAQAQLTREEKQLATDQRSDATADEIAADRASVLLAQLALAEASDSTVDVLL</sequence>
<feature type="compositionally biased region" description="Basic and acidic residues" evidence="1">
    <location>
        <begin position="29"/>
        <end position="43"/>
    </location>
</feature>
<keyword evidence="3" id="KW-1185">Reference proteome</keyword>
<proteinExistence type="predicted"/>
<dbReference type="RefSeq" id="WP_227423531.1">
    <property type="nucleotide sequence ID" value="NZ_CP071868.1"/>
</dbReference>
<dbReference type="KEGG" id="psic:J4E96_18615"/>
<organism evidence="2 3">
    <name type="scientific">Pengzhenrongella sicca</name>
    <dbReference type="NCBI Taxonomy" id="2819238"/>
    <lineage>
        <taxon>Bacteria</taxon>
        <taxon>Bacillati</taxon>
        <taxon>Actinomycetota</taxon>
        <taxon>Actinomycetes</taxon>
        <taxon>Micrococcales</taxon>
        <taxon>Pengzhenrongella</taxon>
    </lineage>
</organism>
<reference evidence="2" key="1">
    <citation type="submission" date="2021-03" db="EMBL/GenBank/DDBJ databases">
        <title>Pengzhenrongella sicca gen. nov., sp. nov., a new member of suborder Micrococcineae isolated from High-Arctic tundra soil.</title>
        <authorList>
            <person name="Peng F."/>
        </authorList>
    </citation>
    <scope>NUCLEOTIDE SEQUENCE</scope>
    <source>
        <strain evidence="2">LRZ-2</strain>
    </source>
</reference>
<dbReference type="Proteomes" id="UP000663937">
    <property type="component" value="Chromosome"/>
</dbReference>
<accession>A0A8A4ZBI1</accession>
<dbReference type="EMBL" id="CP071868">
    <property type="protein sequence ID" value="QTE29262.1"/>
    <property type="molecule type" value="Genomic_DNA"/>
</dbReference>
<gene>
    <name evidence="2" type="ORF">J4E96_18615</name>
</gene>
<protein>
    <submittedName>
        <fullName evidence="2">Uncharacterized protein</fullName>
    </submittedName>
</protein>
<evidence type="ECO:0000313" key="2">
    <source>
        <dbReference type="EMBL" id="QTE29262.1"/>
    </source>
</evidence>
<feature type="region of interest" description="Disordered" evidence="1">
    <location>
        <begin position="1"/>
        <end position="44"/>
    </location>
</feature>
<name>A0A8A4ZBI1_9MICO</name>
<dbReference type="AlphaFoldDB" id="A0A8A4ZBI1"/>